<evidence type="ECO:0000256" key="1">
    <source>
        <dbReference type="SAM" id="Phobius"/>
    </source>
</evidence>
<evidence type="ECO:0000313" key="4">
    <source>
        <dbReference type="Proteomes" id="UP000688137"/>
    </source>
</evidence>
<accession>A0A8S1JQX5</accession>
<dbReference type="AlphaFoldDB" id="A0A8S1JQX5"/>
<comment type="caution">
    <text evidence="3">The sequence shown here is derived from an EMBL/GenBank/DDBJ whole genome shotgun (WGS) entry which is preliminary data.</text>
</comment>
<dbReference type="EMBL" id="CAJJDM010000004">
    <property type="protein sequence ID" value="CAD8044904.1"/>
    <property type="molecule type" value="Genomic_DNA"/>
</dbReference>
<keyword evidence="1" id="KW-0812">Transmembrane</keyword>
<organism evidence="3 4">
    <name type="scientific">Paramecium primaurelia</name>
    <dbReference type="NCBI Taxonomy" id="5886"/>
    <lineage>
        <taxon>Eukaryota</taxon>
        <taxon>Sar</taxon>
        <taxon>Alveolata</taxon>
        <taxon>Ciliophora</taxon>
        <taxon>Intramacronucleata</taxon>
        <taxon>Oligohymenophorea</taxon>
        <taxon>Peniculida</taxon>
        <taxon>Parameciidae</taxon>
        <taxon>Paramecium</taxon>
    </lineage>
</organism>
<reference evidence="3" key="1">
    <citation type="submission" date="2021-01" db="EMBL/GenBank/DDBJ databases">
        <authorList>
            <consortium name="Genoscope - CEA"/>
            <person name="William W."/>
        </authorList>
    </citation>
    <scope>NUCLEOTIDE SEQUENCE</scope>
</reference>
<keyword evidence="1" id="KW-0472">Membrane</keyword>
<proteinExistence type="predicted"/>
<sequence length="211" mass="25181">MSKPDAKNLKEEIQKLYDPLLFYQHGDNPAYKRYIEIMQENAQEGKQIDPRTYFVNKLQRIHVARNIQDFVERDLKCFNFVRIFPVWICTTGFFLQAALTQRQMFLPIGQRGITSIKQTSFFYNFGYVGLAGYGLYLLGASYLWWQVTKMTAVKFYRHCLLGERQWSYERERQNNTYGNYYFKDVPLSCEENFPDLARGEIAKKQRPKPEW</sequence>
<feature type="transmembrane region" description="Helical" evidence="1">
    <location>
        <begin position="80"/>
        <end position="100"/>
    </location>
</feature>
<keyword evidence="4" id="KW-1185">Reference proteome</keyword>
<gene>
    <name evidence="2" type="ORF">PPRIM_AZ9-3.1.T0040174</name>
    <name evidence="3" type="ORF">PPRIM_AZ9-3.1.T0080473</name>
</gene>
<feature type="transmembrane region" description="Helical" evidence="1">
    <location>
        <begin position="121"/>
        <end position="145"/>
    </location>
</feature>
<evidence type="ECO:0000313" key="2">
    <source>
        <dbReference type="EMBL" id="CAD8042955.1"/>
    </source>
</evidence>
<dbReference type="EMBL" id="CAJJDM010000001">
    <property type="protein sequence ID" value="CAD8042955.1"/>
    <property type="molecule type" value="Genomic_DNA"/>
</dbReference>
<name>A0A8S1JQX5_PARPR</name>
<protein>
    <submittedName>
        <fullName evidence="3">Uncharacterized protein</fullName>
    </submittedName>
</protein>
<evidence type="ECO:0000313" key="3">
    <source>
        <dbReference type="EMBL" id="CAD8044904.1"/>
    </source>
</evidence>
<keyword evidence="1" id="KW-1133">Transmembrane helix</keyword>
<dbReference type="Proteomes" id="UP000688137">
    <property type="component" value="Unassembled WGS sequence"/>
</dbReference>